<reference evidence="2 3" key="1">
    <citation type="submission" date="2021-06" db="EMBL/GenBank/DDBJ databases">
        <title>Caerostris extrusa draft genome.</title>
        <authorList>
            <person name="Kono N."/>
            <person name="Arakawa K."/>
        </authorList>
    </citation>
    <scope>NUCLEOTIDE SEQUENCE [LARGE SCALE GENOMIC DNA]</scope>
</reference>
<dbReference type="AlphaFoldDB" id="A0AAV4TYN9"/>
<dbReference type="EMBL" id="BPLR01011856">
    <property type="protein sequence ID" value="GIY49608.1"/>
    <property type="molecule type" value="Genomic_DNA"/>
</dbReference>
<comment type="caution">
    <text evidence="2">The sequence shown here is derived from an EMBL/GenBank/DDBJ whole genome shotgun (WGS) entry which is preliminary data.</text>
</comment>
<feature type="compositionally biased region" description="Basic and acidic residues" evidence="1">
    <location>
        <begin position="203"/>
        <end position="213"/>
    </location>
</feature>
<feature type="region of interest" description="Disordered" evidence="1">
    <location>
        <begin position="175"/>
        <end position="217"/>
    </location>
</feature>
<proteinExistence type="predicted"/>
<organism evidence="2 3">
    <name type="scientific">Caerostris extrusa</name>
    <name type="common">Bark spider</name>
    <name type="synonym">Caerostris bankana</name>
    <dbReference type="NCBI Taxonomy" id="172846"/>
    <lineage>
        <taxon>Eukaryota</taxon>
        <taxon>Metazoa</taxon>
        <taxon>Ecdysozoa</taxon>
        <taxon>Arthropoda</taxon>
        <taxon>Chelicerata</taxon>
        <taxon>Arachnida</taxon>
        <taxon>Araneae</taxon>
        <taxon>Araneomorphae</taxon>
        <taxon>Entelegynae</taxon>
        <taxon>Araneoidea</taxon>
        <taxon>Araneidae</taxon>
        <taxon>Caerostris</taxon>
    </lineage>
</organism>
<protein>
    <submittedName>
        <fullName evidence="2">Uncharacterized protein</fullName>
    </submittedName>
</protein>
<keyword evidence="3" id="KW-1185">Reference proteome</keyword>
<dbReference type="Proteomes" id="UP001054945">
    <property type="component" value="Unassembled WGS sequence"/>
</dbReference>
<sequence length="235" mass="26721">MNGVENGNDSVFSPQYECPESMYDEYKYTNIGMYGSMMMMPNLDMSLLFGSEADFQNIKDRTRTKILQDSKPELLDVKLKSSESAQLTSPGSHSEIETEKSSSEFHSIERQFWSFLPTIDISELIEISKSTWLLTRDLTQMNVIQAVLNFLQNYQNPGSHSYKDDDTLRSICSQVTSQESSPSENCEISERLDQEDPSVSDSKSYDDDKHLESTHSLNVEISDSSTLRTESILEN</sequence>
<feature type="compositionally biased region" description="Polar residues" evidence="1">
    <location>
        <begin position="175"/>
        <end position="186"/>
    </location>
</feature>
<evidence type="ECO:0000313" key="2">
    <source>
        <dbReference type="EMBL" id="GIY49608.1"/>
    </source>
</evidence>
<name>A0AAV4TYN9_CAEEX</name>
<accession>A0AAV4TYN9</accession>
<feature type="compositionally biased region" description="Polar residues" evidence="1">
    <location>
        <begin position="82"/>
        <end position="92"/>
    </location>
</feature>
<feature type="region of interest" description="Disordered" evidence="1">
    <location>
        <begin position="81"/>
        <end position="102"/>
    </location>
</feature>
<gene>
    <name evidence="2" type="ORF">CEXT_508321</name>
</gene>
<evidence type="ECO:0000256" key="1">
    <source>
        <dbReference type="SAM" id="MobiDB-lite"/>
    </source>
</evidence>
<evidence type="ECO:0000313" key="3">
    <source>
        <dbReference type="Proteomes" id="UP001054945"/>
    </source>
</evidence>